<dbReference type="PRINTS" id="PR00135">
    <property type="entry name" value="LYZLACT"/>
</dbReference>
<comment type="caution">
    <text evidence="6">The sequence shown here is derived from an EMBL/GenBank/DDBJ whole genome shotgun (WGS) entry which is preliminary data.</text>
</comment>
<accession>A0AAW1C1A8</accession>
<dbReference type="InterPro" id="IPR000974">
    <property type="entry name" value="Glyco_hydro_22_lys"/>
</dbReference>
<dbReference type="FunFam" id="1.10.530.10:FF:000001">
    <property type="entry name" value="Lysozyme C"/>
    <property type="match status" value="1"/>
</dbReference>
<dbReference type="Proteomes" id="UP001474421">
    <property type="component" value="Unassembled WGS sequence"/>
</dbReference>
<evidence type="ECO:0000256" key="1">
    <source>
        <dbReference type="ARBA" id="ARBA00010859"/>
    </source>
</evidence>
<comment type="similarity">
    <text evidence="1 3">Belongs to the glycosyl hydrolase 22 family.</text>
</comment>
<dbReference type="Gene3D" id="1.10.530.10">
    <property type="match status" value="1"/>
</dbReference>
<feature type="chain" id="PRO_5043676695" evidence="4">
    <location>
        <begin position="19"/>
        <end position="146"/>
    </location>
</feature>
<dbReference type="SMART" id="SM00263">
    <property type="entry name" value="LYZ1"/>
    <property type="match status" value="1"/>
</dbReference>
<evidence type="ECO:0000256" key="3">
    <source>
        <dbReference type="RuleBase" id="RU004440"/>
    </source>
</evidence>
<dbReference type="Pfam" id="PF00062">
    <property type="entry name" value="Lys"/>
    <property type="match status" value="1"/>
</dbReference>
<protein>
    <submittedName>
        <fullName evidence="6">Lysozyme C milk isozyme-like</fullName>
    </submittedName>
</protein>
<feature type="signal peptide" evidence="4">
    <location>
        <begin position="1"/>
        <end position="18"/>
    </location>
</feature>
<dbReference type="PANTHER" id="PTHR11407:SF62">
    <property type="entry name" value="LYSOZYME-LIKE PROTEIN 1-RELATED"/>
    <property type="match status" value="1"/>
</dbReference>
<gene>
    <name evidence="6" type="ORF">NXF25_006252</name>
</gene>
<sequence length="146" mass="16904">MKALVLALLFLFIAVIEAKQYSRCEFARLLKRSLMDGYHGYSLGNWICMAYHESGFKTHAVNINDNGSRDYGIFQINSRYWCNNNQGRTKNGCRKPCSDFLNDDITDDIACAKKIVHDKQKMNAWRGWQKHCQGRDLSKWTQGCNL</sequence>
<name>A0AAW1C1A8_CROAD</name>
<proteinExistence type="inferred from homology"/>
<keyword evidence="4" id="KW-0732">Signal</keyword>
<dbReference type="PRINTS" id="PR00137">
    <property type="entry name" value="LYSOZYME"/>
</dbReference>
<dbReference type="PROSITE" id="PS00128">
    <property type="entry name" value="GLYCOSYL_HYDROL_F22_1"/>
    <property type="match status" value="1"/>
</dbReference>
<evidence type="ECO:0000256" key="4">
    <source>
        <dbReference type="SAM" id="SignalP"/>
    </source>
</evidence>
<dbReference type="InterPro" id="IPR023346">
    <property type="entry name" value="Lysozyme-like_dom_sf"/>
</dbReference>
<dbReference type="SUPFAM" id="SSF53955">
    <property type="entry name" value="Lysozyme-like"/>
    <property type="match status" value="1"/>
</dbReference>
<evidence type="ECO:0000259" key="5">
    <source>
        <dbReference type="PROSITE" id="PS00128"/>
    </source>
</evidence>
<dbReference type="InterPro" id="IPR001916">
    <property type="entry name" value="Glyco_hydro_22"/>
</dbReference>
<keyword evidence="2" id="KW-1015">Disulfide bond</keyword>
<dbReference type="EMBL" id="JAOTOJ010000002">
    <property type="protein sequence ID" value="KAK9407478.1"/>
    <property type="molecule type" value="Genomic_DNA"/>
</dbReference>
<dbReference type="GO" id="GO:0003796">
    <property type="term" value="F:lysozyme activity"/>
    <property type="evidence" value="ECO:0007669"/>
    <property type="project" value="InterPro"/>
</dbReference>
<feature type="domain" description="Glycosyl hydrolases family 22 (GH22)" evidence="5">
    <location>
        <begin position="93"/>
        <end position="111"/>
    </location>
</feature>
<keyword evidence="7" id="KW-1185">Reference proteome</keyword>
<evidence type="ECO:0000256" key="2">
    <source>
        <dbReference type="ARBA" id="ARBA00023157"/>
    </source>
</evidence>
<evidence type="ECO:0000313" key="6">
    <source>
        <dbReference type="EMBL" id="KAK9407478.1"/>
    </source>
</evidence>
<organism evidence="6 7">
    <name type="scientific">Crotalus adamanteus</name>
    <name type="common">Eastern diamondback rattlesnake</name>
    <dbReference type="NCBI Taxonomy" id="8729"/>
    <lineage>
        <taxon>Eukaryota</taxon>
        <taxon>Metazoa</taxon>
        <taxon>Chordata</taxon>
        <taxon>Craniata</taxon>
        <taxon>Vertebrata</taxon>
        <taxon>Euteleostomi</taxon>
        <taxon>Lepidosauria</taxon>
        <taxon>Squamata</taxon>
        <taxon>Bifurcata</taxon>
        <taxon>Unidentata</taxon>
        <taxon>Episquamata</taxon>
        <taxon>Toxicofera</taxon>
        <taxon>Serpentes</taxon>
        <taxon>Colubroidea</taxon>
        <taxon>Viperidae</taxon>
        <taxon>Crotalinae</taxon>
        <taxon>Crotalus</taxon>
    </lineage>
</organism>
<reference evidence="6 7" key="1">
    <citation type="journal article" date="2024" name="Proc. Natl. Acad. Sci. U.S.A.">
        <title>The genetic regulatory architecture and epigenomic basis for age-related changes in rattlesnake venom.</title>
        <authorList>
            <person name="Hogan M.P."/>
            <person name="Holding M.L."/>
            <person name="Nystrom G.S."/>
            <person name="Colston T.J."/>
            <person name="Bartlett D.A."/>
            <person name="Mason A.J."/>
            <person name="Ellsworth S.A."/>
            <person name="Rautsaw R.M."/>
            <person name="Lawrence K.C."/>
            <person name="Strickland J.L."/>
            <person name="He B."/>
            <person name="Fraser P."/>
            <person name="Margres M.J."/>
            <person name="Gilbert D.M."/>
            <person name="Gibbs H.L."/>
            <person name="Parkinson C.L."/>
            <person name="Rokyta D.R."/>
        </authorList>
    </citation>
    <scope>NUCLEOTIDE SEQUENCE [LARGE SCALE GENOMIC DNA]</scope>
    <source>
        <strain evidence="6">DRR0105</strain>
    </source>
</reference>
<dbReference type="PROSITE" id="PS51348">
    <property type="entry name" value="GLYCOSYL_HYDROL_F22_2"/>
    <property type="match status" value="1"/>
</dbReference>
<evidence type="ECO:0000313" key="7">
    <source>
        <dbReference type="Proteomes" id="UP001474421"/>
    </source>
</evidence>
<dbReference type="AlphaFoldDB" id="A0AAW1C1A8"/>
<dbReference type="CDD" id="cd16897">
    <property type="entry name" value="LYZ_C"/>
    <property type="match status" value="1"/>
</dbReference>
<dbReference type="PANTHER" id="PTHR11407">
    <property type="entry name" value="LYSOZYME C"/>
    <property type="match status" value="1"/>
</dbReference>
<dbReference type="InterPro" id="IPR019799">
    <property type="entry name" value="Glyco_hydro_22_CS"/>
</dbReference>